<accession>A0ABQ4R329</accession>
<evidence type="ECO:0000313" key="1">
    <source>
        <dbReference type="EMBL" id="GJD51564.1"/>
    </source>
</evidence>
<keyword evidence="2" id="KW-1185">Reference proteome</keyword>
<evidence type="ECO:0000313" key="2">
    <source>
        <dbReference type="Proteomes" id="UP001055167"/>
    </source>
</evidence>
<organism evidence="1 2">
    <name type="scientific">Methylobacterium crusticola</name>
    <dbReference type="NCBI Taxonomy" id="1697972"/>
    <lineage>
        <taxon>Bacteria</taxon>
        <taxon>Pseudomonadati</taxon>
        <taxon>Pseudomonadota</taxon>
        <taxon>Alphaproteobacteria</taxon>
        <taxon>Hyphomicrobiales</taxon>
        <taxon>Methylobacteriaceae</taxon>
        <taxon>Methylobacterium</taxon>
    </lineage>
</organism>
<protein>
    <submittedName>
        <fullName evidence="1">Uncharacterized protein</fullName>
    </submittedName>
</protein>
<dbReference type="Proteomes" id="UP001055167">
    <property type="component" value="Unassembled WGS sequence"/>
</dbReference>
<proteinExistence type="predicted"/>
<comment type="caution">
    <text evidence="1">The sequence shown here is derived from an EMBL/GenBank/DDBJ whole genome shotgun (WGS) entry which is preliminary data.</text>
</comment>
<dbReference type="EMBL" id="BPQH01000014">
    <property type="protein sequence ID" value="GJD51564.1"/>
    <property type="molecule type" value="Genomic_DNA"/>
</dbReference>
<reference evidence="1" key="1">
    <citation type="journal article" date="2021" name="Front. Microbiol.">
        <title>Comprehensive Comparative Genomics and Phenotyping of Methylobacterium Species.</title>
        <authorList>
            <person name="Alessa O."/>
            <person name="Ogura Y."/>
            <person name="Fujitani Y."/>
            <person name="Takami H."/>
            <person name="Hayashi T."/>
            <person name="Sahin N."/>
            <person name="Tani A."/>
        </authorList>
    </citation>
    <scope>NUCLEOTIDE SEQUENCE</scope>
    <source>
        <strain evidence="1">KCTC 52305</strain>
    </source>
</reference>
<dbReference type="RefSeq" id="WP_128560973.1">
    <property type="nucleotide sequence ID" value="NZ_BPQH01000014.1"/>
</dbReference>
<gene>
    <name evidence="1" type="ORF">OPKNFCMD_4319</name>
</gene>
<reference evidence="1" key="2">
    <citation type="submission" date="2021-08" db="EMBL/GenBank/DDBJ databases">
        <authorList>
            <person name="Tani A."/>
            <person name="Ola A."/>
            <person name="Ogura Y."/>
            <person name="Katsura K."/>
            <person name="Hayashi T."/>
        </authorList>
    </citation>
    <scope>NUCLEOTIDE SEQUENCE</scope>
    <source>
        <strain evidence="1">KCTC 52305</strain>
    </source>
</reference>
<sequence length="90" mass="9571">MLFAVPVLEDEQAAVTRLRGLLARLRIEPAGVARAGGEIEVGFATLRDALAFALAWHRLPESRTADKKEAALAERPEVLGGIAREGAAPV</sequence>
<name>A0ABQ4R329_9HYPH</name>